<evidence type="ECO:0000313" key="2">
    <source>
        <dbReference type="Proteomes" id="UP001057402"/>
    </source>
</evidence>
<sequence length="87" mass="9520">MRHDRRIFQHGHGVGEDREGILGTGVPDVKHPGDGAGSPPLSVPIPLCDLGINPEALAAVVRELWRERSALASNQDQKQLKQWVNSH</sequence>
<organism evidence="1 2">
    <name type="scientific">Melastoma candidum</name>
    <dbReference type="NCBI Taxonomy" id="119954"/>
    <lineage>
        <taxon>Eukaryota</taxon>
        <taxon>Viridiplantae</taxon>
        <taxon>Streptophyta</taxon>
        <taxon>Embryophyta</taxon>
        <taxon>Tracheophyta</taxon>
        <taxon>Spermatophyta</taxon>
        <taxon>Magnoliopsida</taxon>
        <taxon>eudicotyledons</taxon>
        <taxon>Gunneridae</taxon>
        <taxon>Pentapetalae</taxon>
        <taxon>rosids</taxon>
        <taxon>malvids</taxon>
        <taxon>Myrtales</taxon>
        <taxon>Melastomataceae</taxon>
        <taxon>Melastomatoideae</taxon>
        <taxon>Melastomateae</taxon>
        <taxon>Melastoma</taxon>
    </lineage>
</organism>
<name>A0ACB9M6L7_9MYRT</name>
<evidence type="ECO:0000313" key="1">
    <source>
        <dbReference type="EMBL" id="KAI4319638.1"/>
    </source>
</evidence>
<accession>A0ACB9M6L7</accession>
<dbReference type="EMBL" id="CM042889">
    <property type="protein sequence ID" value="KAI4319638.1"/>
    <property type="molecule type" value="Genomic_DNA"/>
</dbReference>
<protein>
    <submittedName>
        <fullName evidence="1">Uncharacterized protein</fullName>
    </submittedName>
</protein>
<reference evidence="2" key="1">
    <citation type="journal article" date="2023" name="Front. Plant Sci.">
        <title>Chromosomal-level genome assembly of Melastoma candidum provides insights into trichome evolution.</title>
        <authorList>
            <person name="Zhong Y."/>
            <person name="Wu W."/>
            <person name="Sun C."/>
            <person name="Zou P."/>
            <person name="Liu Y."/>
            <person name="Dai S."/>
            <person name="Zhou R."/>
        </authorList>
    </citation>
    <scope>NUCLEOTIDE SEQUENCE [LARGE SCALE GENOMIC DNA]</scope>
</reference>
<proteinExistence type="predicted"/>
<keyword evidence="2" id="KW-1185">Reference proteome</keyword>
<gene>
    <name evidence="1" type="ORF">MLD38_033216</name>
</gene>
<comment type="caution">
    <text evidence="1">The sequence shown here is derived from an EMBL/GenBank/DDBJ whole genome shotgun (WGS) entry which is preliminary data.</text>
</comment>
<dbReference type="Proteomes" id="UP001057402">
    <property type="component" value="Chromosome 10"/>
</dbReference>